<feature type="domain" description="Uroporphyrinogen decarboxylase (URO-D)" evidence="1">
    <location>
        <begin position="28"/>
        <end position="237"/>
    </location>
</feature>
<protein>
    <recommendedName>
        <fullName evidence="1">Uroporphyrinogen decarboxylase (URO-D) domain-containing protein</fullName>
    </recommendedName>
</protein>
<dbReference type="PANTHER" id="PTHR47099">
    <property type="entry name" value="METHYLCOBAMIDE:COM METHYLTRANSFERASE MTBA"/>
    <property type="match status" value="1"/>
</dbReference>
<feature type="non-terminal residue" evidence="2">
    <location>
        <position position="1"/>
    </location>
</feature>
<dbReference type="Pfam" id="PF01208">
    <property type="entry name" value="URO-D"/>
    <property type="match status" value="1"/>
</dbReference>
<dbReference type="Gene3D" id="3.20.20.210">
    <property type="match status" value="1"/>
</dbReference>
<comment type="caution">
    <text evidence="2">The sequence shown here is derived from an EMBL/GenBank/DDBJ whole genome shotgun (WGS) entry which is preliminary data.</text>
</comment>
<dbReference type="SUPFAM" id="SSF51726">
    <property type="entry name" value="UROD/MetE-like"/>
    <property type="match status" value="1"/>
</dbReference>
<dbReference type="InterPro" id="IPR000257">
    <property type="entry name" value="Uroporphyrinogen_deCOase"/>
</dbReference>
<organism evidence="2">
    <name type="scientific">marine sediment metagenome</name>
    <dbReference type="NCBI Taxonomy" id="412755"/>
    <lineage>
        <taxon>unclassified sequences</taxon>
        <taxon>metagenomes</taxon>
        <taxon>ecological metagenomes</taxon>
    </lineage>
</organism>
<dbReference type="AlphaFoldDB" id="X1DR80"/>
<name>X1DR80_9ZZZZ</name>
<dbReference type="InterPro" id="IPR052024">
    <property type="entry name" value="Methanogen_methyltrans"/>
</dbReference>
<dbReference type="InterPro" id="IPR038071">
    <property type="entry name" value="UROD/MetE-like_sf"/>
</dbReference>
<dbReference type="EMBL" id="BARU01004674">
    <property type="protein sequence ID" value="GAH22687.1"/>
    <property type="molecule type" value="Genomic_DNA"/>
</dbReference>
<gene>
    <name evidence="2" type="ORF">S03H2_09266</name>
</gene>
<sequence>EIAQESFKQKRRLIAPLMGFPGVVLTGTNIKLAQQNYGLHYKVIKALVDKFSPDIIFTLMDLSVEANALGMYTLFPRENPAAVPKGKFDMEEIKELREINISFDTRVNGYVETMKLMSIGLSKEILKGAYVTGPYTLASLIMGAIEAVIATKWQPESLHKLCDLTTEKIQEYITLLISAGAEVICILEPSASMLGPKQFQEFSIPYIKHIINSCKYSDVNIIYHGCGNTMHVIEDIATS</sequence>
<feature type="non-terminal residue" evidence="2">
    <location>
        <position position="239"/>
    </location>
</feature>
<proteinExistence type="predicted"/>
<reference evidence="2" key="1">
    <citation type="journal article" date="2014" name="Front. Microbiol.">
        <title>High frequency of phylogenetically diverse reductive dehalogenase-homologous genes in deep subseafloor sedimentary metagenomes.</title>
        <authorList>
            <person name="Kawai M."/>
            <person name="Futagami T."/>
            <person name="Toyoda A."/>
            <person name="Takaki Y."/>
            <person name="Nishi S."/>
            <person name="Hori S."/>
            <person name="Arai W."/>
            <person name="Tsubouchi T."/>
            <person name="Morono Y."/>
            <person name="Uchiyama I."/>
            <person name="Ito T."/>
            <person name="Fujiyama A."/>
            <person name="Inagaki F."/>
            <person name="Takami H."/>
        </authorList>
    </citation>
    <scope>NUCLEOTIDE SEQUENCE</scope>
    <source>
        <strain evidence="2">Expedition CK06-06</strain>
    </source>
</reference>
<dbReference type="GO" id="GO:0004853">
    <property type="term" value="F:uroporphyrinogen decarboxylase activity"/>
    <property type="evidence" value="ECO:0007669"/>
    <property type="project" value="InterPro"/>
</dbReference>
<evidence type="ECO:0000259" key="1">
    <source>
        <dbReference type="Pfam" id="PF01208"/>
    </source>
</evidence>
<evidence type="ECO:0000313" key="2">
    <source>
        <dbReference type="EMBL" id="GAH22687.1"/>
    </source>
</evidence>
<dbReference type="GO" id="GO:0006779">
    <property type="term" value="P:porphyrin-containing compound biosynthetic process"/>
    <property type="evidence" value="ECO:0007669"/>
    <property type="project" value="InterPro"/>
</dbReference>
<dbReference type="PANTHER" id="PTHR47099:SF1">
    <property type="entry name" value="METHYLCOBAMIDE:COM METHYLTRANSFERASE MTBA"/>
    <property type="match status" value="1"/>
</dbReference>
<accession>X1DR80</accession>